<sequence>MGRTEVNVFPASDLGACLSPQHWSRLQANCQSHNSPYTTVLAYISAISPTSQSGHDHDSAMASKDCDSSSVGQEGCMRIQWHSPPPVDPKIGGASKPGVQEIDTSNCTCAPHSLSKCWVVMETEAFPKPMLHLAVAVGHVKITEEDLICKIHLAVNFLGSLHSSIPNS</sequence>
<organism evidence="2 3">
    <name type="scientific">Albula glossodonta</name>
    <name type="common">roundjaw bonefish</name>
    <dbReference type="NCBI Taxonomy" id="121402"/>
    <lineage>
        <taxon>Eukaryota</taxon>
        <taxon>Metazoa</taxon>
        <taxon>Chordata</taxon>
        <taxon>Craniata</taxon>
        <taxon>Vertebrata</taxon>
        <taxon>Euteleostomi</taxon>
        <taxon>Actinopterygii</taxon>
        <taxon>Neopterygii</taxon>
        <taxon>Teleostei</taxon>
        <taxon>Albuliformes</taxon>
        <taxon>Albulidae</taxon>
        <taxon>Albula</taxon>
    </lineage>
</organism>
<evidence type="ECO:0000313" key="2">
    <source>
        <dbReference type="EMBL" id="KAG9353078.1"/>
    </source>
</evidence>
<dbReference type="Proteomes" id="UP000824540">
    <property type="component" value="Unassembled WGS sequence"/>
</dbReference>
<name>A0A8T2PNY8_9TELE</name>
<keyword evidence="3" id="KW-1185">Reference proteome</keyword>
<protein>
    <submittedName>
        <fullName evidence="2">Uncharacterized protein</fullName>
    </submittedName>
</protein>
<dbReference type="EMBL" id="JAFBMS010000004">
    <property type="protein sequence ID" value="KAG9353078.1"/>
    <property type="molecule type" value="Genomic_DNA"/>
</dbReference>
<gene>
    <name evidence="2" type="ORF">JZ751_017654</name>
</gene>
<dbReference type="OrthoDB" id="2449818at2759"/>
<proteinExistence type="predicted"/>
<evidence type="ECO:0000256" key="1">
    <source>
        <dbReference type="SAM" id="MobiDB-lite"/>
    </source>
</evidence>
<reference evidence="2" key="1">
    <citation type="thesis" date="2021" institute="BYU ScholarsArchive" country="Provo, UT, USA">
        <title>Applications of and Algorithms for Genome Assembly and Genomic Analyses with an Emphasis on Marine Teleosts.</title>
        <authorList>
            <person name="Pickett B.D."/>
        </authorList>
    </citation>
    <scope>NUCLEOTIDE SEQUENCE</scope>
    <source>
        <strain evidence="2">HI-2016</strain>
    </source>
</reference>
<dbReference type="AlphaFoldDB" id="A0A8T2PNY8"/>
<comment type="caution">
    <text evidence="2">The sequence shown here is derived from an EMBL/GenBank/DDBJ whole genome shotgun (WGS) entry which is preliminary data.</text>
</comment>
<feature type="region of interest" description="Disordered" evidence="1">
    <location>
        <begin position="78"/>
        <end position="97"/>
    </location>
</feature>
<evidence type="ECO:0000313" key="3">
    <source>
        <dbReference type="Proteomes" id="UP000824540"/>
    </source>
</evidence>
<accession>A0A8T2PNY8</accession>